<name>A0A2S0P6M9_9NEIS</name>
<dbReference type="STRING" id="1122240.GCA_000620105_01060"/>
<proteinExistence type="predicted"/>
<gene>
    <name evidence="1" type="ORF">DAI18_01985</name>
</gene>
<evidence type="ECO:0000313" key="1">
    <source>
        <dbReference type="EMBL" id="AVY92947.1"/>
    </source>
</evidence>
<dbReference type="Proteomes" id="UP000244173">
    <property type="component" value="Chromosome"/>
</dbReference>
<dbReference type="OrthoDB" id="9127182at2"/>
<dbReference type="KEGG" id="maer:DAI18_01985"/>
<accession>A0A2S0P6M9</accession>
<organism evidence="1 2">
    <name type="scientific">Microvirgula aerodenitrificans</name>
    <dbReference type="NCBI Taxonomy" id="57480"/>
    <lineage>
        <taxon>Bacteria</taxon>
        <taxon>Pseudomonadati</taxon>
        <taxon>Pseudomonadota</taxon>
        <taxon>Betaproteobacteria</taxon>
        <taxon>Neisseriales</taxon>
        <taxon>Aquaspirillaceae</taxon>
        <taxon>Microvirgula</taxon>
    </lineage>
</organism>
<evidence type="ECO:0000313" key="2">
    <source>
        <dbReference type="Proteomes" id="UP000244173"/>
    </source>
</evidence>
<protein>
    <recommendedName>
        <fullName evidence="3">DUF2863 domain-containing protein</fullName>
    </recommendedName>
</protein>
<reference evidence="1 2" key="1">
    <citation type="submission" date="2018-04" db="EMBL/GenBank/DDBJ databases">
        <title>Denitrifier Microvirgula.</title>
        <authorList>
            <person name="Anderson E."/>
            <person name="Jang J."/>
            <person name="Ishii S."/>
        </authorList>
    </citation>
    <scope>NUCLEOTIDE SEQUENCE [LARGE SCALE GENOMIC DNA]</scope>
    <source>
        <strain evidence="1 2">BE2.4</strain>
    </source>
</reference>
<keyword evidence="2" id="KW-1185">Reference proteome</keyword>
<dbReference type="RefSeq" id="WP_051528703.1">
    <property type="nucleotide sequence ID" value="NZ_CP028519.1"/>
</dbReference>
<dbReference type="EMBL" id="CP028519">
    <property type="protein sequence ID" value="AVY92947.1"/>
    <property type="molecule type" value="Genomic_DNA"/>
</dbReference>
<evidence type="ECO:0008006" key="3">
    <source>
        <dbReference type="Google" id="ProtNLM"/>
    </source>
</evidence>
<sequence length="365" mass="39577">MMLPDPRLMPRVAPKNELIRAVMSLLTEPDGAEAERKRGELRRLTAEKLEFDDNQSLSVALQLAPDQTAFRTLWHSLVDTLASPSTARHAVVFAVPVVLAAGSKTATTLPAQVDAAPLLAILRQHGVVRADAEVSLSGRLLHADTLASVAFSQWFRFGSFLTDAARGVPLDLAGSEVPVHEEGVFVRYLLGVAMQNPGEAPAIRLGGSMGEWGMPFMQQLNEQMKTPGVTLFPIPAVPNVVPEALRQGAALRLDVNMQMWASNIIRKLRAGNAGIAGVAAAHENGELRFTVSSPGDDKNWAAFVWPLAPLDAVERIEENFRALMAECQVEDVRVVGTIQPDRIDEVPVFLTCNDAITLTPPENLH</sequence>
<dbReference type="AlphaFoldDB" id="A0A2S0P6M9"/>